<dbReference type="PANTHER" id="PTHR43527:SF2">
    <property type="entry name" value="4-DIPHOSPHOCYTIDYL-2-C-METHYL-D-ERYTHRITOL KINASE, CHLOROPLASTIC"/>
    <property type="match status" value="1"/>
</dbReference>
<dbReference type="InterPro" id="IPR006204">
    <property type="entry name" value="GHMP_kinase_N_dom"/>
</dbReference>
<evidence type="ECO:0000256" key="9">
    <source>
        <dbReference type="ARBA" id="ARBA00032554"/>
    </source>
</evidence>
<protein>
    <recommendedName>
        <fullName evidence="3 10">4-diphosphocytidyl-2-C-methyl-D-erythritol kinase</fullName>
        <shortName evidence="10">CMK</shortName>
        <ecNumber evidence="2 10">2.7.1.148</ecNumber>
    </recommendedName>
    <alternativeName>
        <fullName evidence="9 10">4-(cytidine-5'-diphospho)-2-C-methyl-D-erythritol kinase</fullName>
    </alternativeName>
</protein>
<comment type="pathway">
    <text evidence="10">Isoprenoid biosynthesis; isopentenyl diphosphate biosynthesis via DXP pathway; isopentenyl diphosphate from 1-deoxy-D-xylulose 5-phosphate: step 3/6.</text>
</comment>
<sequence>MTIEGFAPAKVNLSLHVTGQRADGYHLLDSLVVFASVGDRLWLDKTDTMSMEISGPFANGVPTDARNLVWQAAELAGVKGHIQLEKNLPHGAGLGGGSADAAALLRSLFGQLVDDGIGLEGALSLGADVPVCIGSIPQRMHGIGDLLQAVQPMPRCHIVLVNPSVAVPTGAVFEGLEIKDNPAMDAFDGFEGVAALVGWLQSQRNDLEAPARAVAPVIGQVLDALDDALIARMSGSGSTCYGIYPDSAAADSAAARIRRAYNNWWVVSTQTAGQTPS</sequence>
<evidence type="ECO:0000256" key="1">
    <source>
        <dbReference type="ARBA" id="ARBA00009684"/>
    </source>
</evidence>
<keyword evidence="4 10" id="KW-0808">Transferase</keyword>
<feature type="active site" evidence="10">
    <location>
        <position position="128"/>
    </location>
</feature>
<dbReference type="EMBL" id="RAQK01000001">
    <property type="protein sequence ID" value="RKE96383.1"/>
    <property type="molecule type" value="Genomic_DNA"/>
</dbReference>
<dbReference type="EC" id="2.7.1.148" evidence="2 10"/>
<evidence type="ECO:0000313" key="14">
    <source>
        <dbReference type="Proteomes" id="UP000284407"/>
    </source>
</evidence>
<dbReference type="InterPro" id="IPR004424">
    <property type="entry name" value="IspE"/>
</dbReference>
<evidence type="ECO:0000256" key="3">
    <source>
        <dbReference type="ARBA" id="ARBA00017473"/>
    </source>
</evidence>
<keyword evidence="5 10" id="KW-0547">Nucleotide-binding</keyword>
<dbReference type="SUPFAM" id="SSF54211">
    <property type="entry name" value="Ribosomal protein S5 domain 2-like"/>
    <property type="match status" value="1"/>
</dbReference>
<evidence type="ECO:0000256" key="5">
    <source>
        <dbReference type="ARBA" id="ARBA00022741"/>
    </source>
</evidence>
<keyword evidence="6 10" id="KW-0418">Kinase</keyword>
<proteinExistence type="inferred from homology"/>
<dbReference type="STRING" id="1443111.Z949_2941"/>
<dbReference type="Gene3D" id="3.30.70.890">
    <property type="entry name" value="GHMP kinase, C-terminal domain"/>
    <property type="match status" value="1"/>
</dbReference>
<reference evidence="13 14" key="1">
    <citation type="submission" date="2018-09" db="EMBL/GenBank/DDBJ databases">
        <title>Genomic Encyclopedia of Archaeal and Bacterial Type Strains, Phase II (KMG-II): from individual species to whole genera.</title>
        <authorList>
            <person name="Goeker M."/>
        </authorList>
    </citation>
    <scope>NUCLEOTIDE SEQUENCE [LARGE SCALE GENOMIC DNA]</scope>
    <source>
        <strain evidence="13 14">DSM 11458</strain>
    </source>
</reference>
<dbReference type="InterPro" id="IPR013750">
    <property type="entry name" value="GHMP_kinase_C_dom"/>
</dbReference>
<evidence type="ECO:0000256" key="2">
    <source>
        <dbReference type="ARBA" id="ARBA00012052"/>
    </source>
</evidence>
<dbReference type="GO" id="GO:0050515">
    <property type="term" value="F:4-(cytidine 5'-diphospho)-2-C-methyl-D-erythritol kinase activity"/>
    <property type="evidence" value="ECO:0007669"/>
    <property type="project" value="UniProtKB-UniRule"/>
</dbReference>
<comment type="catalytic activity">
    <reaction evidence="10">
        <text>4-CDP-2-C-methyl-D-erythritol + ATP = 4-CDP-2-C-methyl-D-erythritol 2-phosphate + ADP + H(+)</text>
        <dbReference type="Rhea" id="RHEA:18437"/>
        <dbReference type="ChEBI" id="CHEBI:15378"/>
        <dbReference type="ChEBI" id="CHEBI:30616"/>
        <dbReference type="ChEBI" id="CHEBI:57823"/>
        <dbReference type="ChEBI" id="CHEBI:57919"/>
        <dbReference type="ChEBI" id="CHEBI:456216"/>
        <dbReference type="EC" id="2.7.1.148"/>
    </reaction>
</comment>
<comment type="caution">
    <text evidence="13">The sequence shown here is derived from an EMBL/GenBank/DDBJ whole genome shotgun (WGS) entry which is preliminary data.</text>
</comment>
<evidence type="ECO:0000256" key="4">
    <source>
        <dbReference type="ARBA" id="ARBA00022679"/>
    </source>
</evidence>
<organism evidence="13 14">
    <name type="scientific">Sulfitobacter guttiformis</name>
    <dbReference type="NCBI Taxonomy" id="74349"/>
    <lineage>
        <taxon>Bacteria</taxon>
        <taxon>Pseudomonadati</taxon>
        <taxon>Pseudomonadota</taxon>
        <taxon>Alphaproteobacteria</taxon>
        <taxon>Rhodobacterales</taxon>
        <taxon>Roseobacteraceae</taxon>
        <taxon>Sulfitobacter</taxon>
    </lineage>
</organism>
<dbReference type="RefSeq" id="WP_025063327.1">
    <property type="nucleotide sequence ID" value="NZ_RAQK01000001.1"/>
</dbReference>
<dbReference type="AlphaFoldDB" id="A0A420DQE1"/>
<dbReference type="Proteomes" id="UP000284407">
    <property type="component" value="Unassembled WGS sequence"/>
</dbReference>
<dbReference type="Gene3D" id="3.30.230.10">
    <property type="match status" value="1"/>
</dbReference>
<evidence type="ECO:0000256" key="10">
    <source>
        <dbReference type="HAMAP-Rule" id="MF_00061"/>
    </source>
</evidence>
<feature type="active site" evidence="10">
    <location>
        <position position="10"/>
    </location>
</feature>
<gene>
    <name evidence="10" type="primary">ispE</name>
    <name evidence="13" type="ORF">C8N30_0941</name>
</gene>
<dbReference type="OrthoDB" id="9809438at2"/>
<dbReference type="UniPathway" id="UPA00056">
    <property type="reaction ID" value="UER00094"/>
</dbReference>
<dbReference type="GO" id="GO:0016114">
    <property type="term" value="P:terpenoid biosynthetic process"/>
    <property type="evidence" value="ECO:0007669"/>
    <property type="project" value="InterPro"/>
</dbReference>
<dbReference type="InterPro" id="IPR014721">
    <property type="entry name" value="Ribsml_uS5_D2-typ_fold_subgr"/>
</dbReference>
<evidence type="ECO:0000256" key="6">
    <source>
        <dbReference type="ARBA" id="ARBA00022777"/>
    </source>
</evidence>
<evidence type="ECO:0000259" key="11">
    <source>
        <dbReference type="Pfam" id="PF00288"/>
    </source>
</evidence>
<keyword evidence="8 10" id="KW-0414">Isoprene biosynthesis</keyword>
<accession>A0A420DQE1</accession>
<dbReference type="NCBIfam" id="NF011202">
    <property type="entry name" value="PRK14608.1"/>
    <property type="match status" value="1"/>
</dbReference>
<evidence type="ECO:0000313" key="13">
    <source>
        <dbReference type="EMBL" id="RKE96383.1"/>
    </source>
</evidence>
<evidence type="ECO:0000256" key="7">
    <source>
        <dbReference type="ARBA" id="ARBA00022840"/>
    </source>
</evidence>
<dbReference type="SUPFAM" id="SSF55060">
    <property type="entry name" value="GHMP Kinase, C-terminal domain"/>
    <property type="match status" value="1"/>
</dbReference>
<feature type="domain" description="GHMP kinase C-terminal" evidence="12">
    <location>
        <begin position="194"/>
        <end position="262"/>
    </location>
</feature>
<dbReference type="HAMAP" id="MF_00061">
    <property type="entry name" value="IspE"/>
    <property type="match status" value="1"/>
</dbReference>
<dbReference type="GO" id="GO:0019288">
    <property type="term" value="P:isopentenyl diphosphate biosynthetic process, methylerythritol 4-phosphate pathway"/>
    <property type="evidence" value="ECO:0007669"/>
    <property type="project" value="UniProtKB-UniRule"/>
</dbReference>
<evidence type="ECO:0000256" key="8">
    <source>
        <dbReference type="ARBA" id="ARBA00023229"/>
    </source>
</evidence>
<comment type="function">
    <text evidence="10">Catalyzes the phosphorylation of the position 2 hydroxy group of 4-diphosphocytidyl-2C-methyl-D-erythritol.</text>
</comment>
<keyword evidence="14" id="KW-1185">Reference proteome</keyword>
<feature type="binding site" evidence="10">
    <location>
        <begin position="89"/>
        <end position="99"/>
    </location>
    <ligand>
        <name>ATP</name>
        <dbReference type="ChEBI" id="CHEBI:30616"/>
    </ligand>
</feature>
<evidence type="ECO:0000259" key="12">
    <source>
        <dbReference type="Pfam" id="PF08544"/>
    </source>
</evidence>
<dbReference type="GO" id="GO:0005524">
    <property type="term" value="F:ATP binding"/>
    <property type="evidence" value="ECO:0007669"/>
    <property type="project" value="UniProtKB-UniRule"/>
</dbReference>
<keyword evidence="7 10" id="KW-0067">ATP-binding</keyword>
<dbReference type="InterPro" id="IPR036554">
    <property type="entry name" value="GHMP_kinase_C_sf"/>
</dbReference>
<dbReference type="PANTHER" id="PTHR43527">
    <property type="entry name" value="4-DIPHOSPHOCYTIDYL-2-C-METHYL-D-ERYTHRITOL KINASE, CHLOROPLASTIC"/>
    <property type="match status" value="1"/>
</dbReference>
<name>A0A420DQE1_9RHOB</name>
<dbReference type="PIRSF" id="PIRSF010376">
    <property type="entry name" value="IspE"/>
    <property type="match status" value="1"/>
</dbReference>
<dbReference type="InterPro" id="IPR020568">
    <property type="entry name" value="Ribosomal_Su5_D2-typ_SF"/>
</dbReference>
<dbReference type="Pfam" id="PF08544">
    <property type="entry name" value="GHMP_kinases_C"/>
    <property type="match status" value="1"/>
</dbReference>
<feature type="domain" description="GHMP kinase N-terminal" evidence="11">
    <location>
        <begin position="67"/>
        <end position="130"/>
    </location>
</feature>
<comment type="similarity">
    <text evidence="1 10">Belongs to the GHMP kinase family. IspE subfamily.</text>
</comment>
<dbReference type="Pfam" id="PF00288">
    <property type="entry name" value="GHMP_kinases_N"/>
    <property type="match status" value="1"/>
</dbReference>